<dbReference type="EMBL" id="ADAD01000099">
    <property type="protein sequence ID" value="EEY35243.1"/>
    <property type="molecule type" value="Genomic_DNA"/>
</dbReference>
<dbReference type="AlphaFoldDB" id="D0GKY8"/>
<organism evidence="1 2">
    <name type="scientific">Pseudoleptotrichia goodfellowii F0264</name>
    <dbReference type="NCBI Taxonomy" id="596323"/>
    <lineage>
        <taxon>Bacteria</taxon>
        <taxon>Fusobacteriati</taxon>
        <taxon>Fusobacteriota</taxon>
        <taxon>Fusobacteriia</taxon>
        <taxon>Fusobacteriales</taxon>
        <taxon>Leptotrichiaceae</taxon>
        <taxon>Pseudoleptotrichia</taxon>
    </lineage>
</organism>
<keyword evidence="2" id="KW-1185">Reference proteome</keyword>
<dbReference type="Proteomes" id="UP000004226">
    <property type="component" value="Unassembled WGS sequence"/>
</dbReference>
<protein>
    <submittedName>
        <fullName evidence="1">Uncharacterized protein</fullName>
    </submittedName>
</protein>
<comment type="caution">
    <text evidence="1">The sequence shown here is derived from an EMBL/GenBank/DDBJ whole genome shotgun (WGS) entry which is preliminary data.</text>
</comment>
<accession>D0GKY8</accession>
<reference evidence="1 2" key="1">
    <citation type="submission" date="2009-10" db="EMBL/GenBank/DDBJ databases">
        <authorList>
            <person name="Harkins D.M."/>
            <person name="Madupu R."/>
            <person name="Durkin A.S."/>
            <person name="Torralba M."/>
            <person name="Methe B."/>
            <person name="Sutton G.G."/>
            <person name="Strausberg R.L."/>
            <person name="Nelson K.E."/>
        </authorList>
    </citation>
    <scope>NUCLEOTIDE SEQUENCE [LARGE SCALE GENOMIC DNA]</scope>
    <source>
        <strain evidence="1 2">F0264</strain>
    </source>
</reference>
<evidence type="ECO:0000313" key="2">
    <source>
        <dbReference type="Proteomes" id="UP000004226"/>
    </source>
</evidence>
<sequence length="376" mass="41255">MTPSISREKGETTAEYYSKNEDITKGTTYYNNNPEVKVVGVDVQTKGIEGTVKSLDVISVQDKVDSKNTGYNISYGIGIGDHTVVRDGKGMNANGIYTANIGVGYSRGDVTQRTTNAVGSFTAESGVLNVEGKTRQVGSVIGGNFTLKTKEYEHEDLEDINKSRTIGFNITVTPGVTEVYRNGRPTGEYKGGAAYGTRINYAENDYVAKVKATIGENVSPIIDGKLSELKDVNRDVDNRVEVIKDKEIRPINADLGTEYWATDYAREKARGDFVKAGNKIDRVAEILNAAIKNDNKDIYLYYKDRIAAEEEIARMEREGIDLSIIDKEQAKKIIERAAGGEVDDVQIISSKDPNIKEIIGAEGIRGRAYYTGKGKV</sequence>
<feature type="non-terminal residue" evidence="1">
    <location>
        <position position="376"/>
    </location>
</feature>
<name>D0GKY8_9FUSO</name>
<proteinExistence type="predicted"/>
<gene>
    <name evidence="1" type="ORF">HMPREF0554_0592</name>
</gene>
<evidence type="ECO:0000313" key="1">
    <source>
        <dbReference type="EMBL" id="EEY35243.1"/>
    </source>
</evidence>
<dbReference type="eggNOG" id="ENOG5033BEN">
    <property type="taxonomic scope" value="Bacteria"/>
</dbReference>